<dbReference type="EMBL" id="CP033897">
    <property type="protein sequence ID" value="AZA12165.1"/>
    <property type="molecule type" value="Genomic_DNA"/>
</dbReference>
<sequence length="245" mass="26884">MNALKSELTKLLTLRSTWITFVVAILILQIPVVVLSFTVTEPMALDFEGLLLAEMLYVFIMAYFGASIGRDLQFKLNAQAMLTQKSRSSWIFARVFWQNFFALAGLILAVLLGAALATILPNLSVEFTNFQDLGATALKSVVLLNLGIGFAMLTRSTAAGMAIPLAQALVLDNLLVLASTKVSALKYLLFMSPTLRAGQLGYDNGAPRGFGVDQFQPDWFNALVLCAWLVLMVLLAVWSNKRDVR</sequence>
<organism evidence="2 3">
    <name type="scientific">Corynebacterium gerontici</name>
    <dbReference type="NCBI Taxonomy" id="2079234"/>
    <lineage>
        <taxon>Bacteria</taxon>
        <taxon>Bacillati</taxon>
        <taxon>Actinomycetota</taxon>
        <taxon>Actinomycetes</taxon>
        <taxon>Mycobacteriales</taxon>
        <taxon>Corynebacteriaceae</taxon>
        <taxon>Corynebacterium</taxon>
    </lineage>
</organism>
<reference evidence="2 3" key="1">
    <citation type="submission" date="2018-11" db="EMBL/GenBank/DDBJ databases">
        <authorList>
            <person name="Kleinhagauer T."/>
            <person name="Glaeser S.P."/>
            <person name="Spergser J."/>
            <person name="Ruckert C."/>
            <person name="Kaempfer P."/>
            <person name="Busse H.-J."/>
        </authorList>
    </citation>
    <scope>NUCLEOTIDE SEQUENCE [LARGE SCALE GENOMIC DNA]</scope>
    <source>
        <strain evidence="2 3">W8</strain>
    </source>
</reference>
<keyword evidence="3" id="KW-1185">Reference proteome</keyword>
<dbReference type="Proteomes" id="UP000271587">
    <property type="component" value="Chromosome"/>
</dbReference>
<feature type="transmembrane region" description="Helical" evidence="1">
    <location>
        <begin position="219"/>
        <end position="238"/>
    </location>
</feature>
<evidence type="ECO:0000313" key="2">
    <source>
        <dbReference type="EMBL" id="AZA12165.1"/>
    </source>
</evidence>
<dbReference type="AlphaFoldDB" id="A0A3G6J279"/>
<dbReference type="OrthoDB" id="4400257at2"/>
<feature type="transmembrane region" description="Helical" evidence="1">
    <location>
        <begin position="49"/>
        <end position="69"/>
    </location>
</feature>
<name>A0A3G6J279_9CORY</name>
<feature type="transmembrane region" description="Helical" evidence="1">
    <location>
        <begin position="90"/>
        <end position="121"/>
    </location>
</feature>
<proteinExistence type="predicted"/>
<keyword evidence="1" id="KW-0812">Transmembrane</keyword>
<keyword evidence="1" id="KW-0472">Membrane</keyword>
<dbReference type="RefSeq" id="WP_123935320.1">
    <property type="nucleotide sequence ID" value="NZ_CP033897.1"/>
</dbReference>
<dbReference type="KEGG" id="cgk:CGERO_09370"/>
<feature type="transmembrane region" description="Helical" evidence="1">
    <location>
        <begin position="12"/>
        <end position="37"/>
    </location>
</feature>
<evidence type="ECO:0000256" key="1">
    <source>
        <dbReference type="SAM" id="Phobius"/>
    </source>
</evidence>
<gene>
    <name evidence="2" type="ORF">CGERO_09370</name>
</gene>
<feature type="transmembrane region" description="Helical" evidence="1">
    <location>
        <begin position="133"/>
        <end position="153"/>
    </location>
</feature>
<protein>
    <submittedName>
        <fullName evidence="2">ABC-2 family transporter protein</fullName>
    </submittedName>
</protein>
<keyword evidence="1" id="KW-1133">Transmembrane helix</keyword>
<evidence type="ECO:0000313" key="3">
    <source>
        <dbReference type="Proteomes" id="UP000271587"/>
    </source>
</evidence>
<accession>A0A3G6J279</accession>